<dbReference type="EMBL" id="LT598483">
    <property type="protein sequence ID" value="SCU79159.1"/>
    <property type="molecule type" value="Genomic_DNA"/>
</dbReference>
<feature type="transmembrane region" description="Helical" evidence="8">
    <location>
        <begin position="53"/>
        <end position="71"/>
    </location>
</feature>
<reference evidence="11" key="1">
    <citation type="submission" date="2016-03" db="EMBL/GenBank/DDBJ databases">
        <authorList>
            <person name="Devillers Hugo."/>
        </authorList>
    </citation>
    <scope>NUCLEOTIDE SEQUENCE [LARGE SCALE GENOMIC DNA]</scope>
</reference>
<dbReference type="Gene3D" id="1.20.1250.20">
    <property type="entry name" value="MFS general substrate transporter like domains"/>
    <property type="match status" value="1"/>
</dbReference>
<evidence type="ECO:0000256" key="7">
    <source>
        <dbReference type="SAM" id="MobiDB-lite"/>
    </source>
</evidence>
<dbReference type="AlphaFoldDB" id="A0A1G4IQT7"/>
<keyword evidence="5 8" id="KW-1133">Transmembrane helix</keyword>
<keyword evidence="11" id="KW-1185">Reference proteome</keyword>
<sequence length="503" mass="54493">MWTTSYKVPQIIAILAVAGTILGMDISSLSIFLGTDYFNRYFEKPGPVAQGMMTGANPVGGLIGCVFFGILTEKVGRVTTFQAVALVWILGSVISALVLNVAMLIAGRLVRGVAVGTLSVLLPVYIGEVIPSEKKGTATSIVQLALNLAILGTFFTCFLLNILESHVSFRVAWGLELIPALAFLLLSFSLTESPKWLVSQGEYDRAQAVFQKFSKDKISDEGLTKIDILEMYGGNQRTSYCDLFSKPLLKYTAVGITVQILVQTCGINILMFYIVYICEMIGLRGASKLSAASIPYLINVVFTCIPILTLDRLRRKLVIVYGGISLGCTMGLIGILMGSLGHEVPPINGNGTVVWEITGTSGLIVLALCFLFVAIFASTLSCCAWLYTNEVLPAKAKSKGMALCMATSWFLNSCLTFTAPLLLSEIKWVTFVLLGAMTLILSAIIAVWFPETRAVVEPNSPNQEPFSDKKGDESLSGEANFRSSAPSPFLCETNKIELINERN</sequence>
<dbReference type="InterPro" id="IPR005829">
    <property type="entry name" value="Sugar_transporter_CS"/>
</dbReference>
<comment type="subcellular location">
    <subcellularLocation>
        <location evidence="1">Membrane</location>
        <topology evidence="1">Multi-pass membrane protein</topology>
    </subcellularLocation>
</comment>
<evidence type="ECO:0000313" key="10">
    <source>
        <dbReference type="EMBL" id="SCU79159.1"/>
    </source>
</evidence>
<feature type="transmembrane region" description="Helical" evidence="8">
    <location>
        <begin position="169"/>
        <end position="190"/>
    </location>
</feature>
<dbReference type="PANTHER" id="PTHR48022:SF7">
    <property type="entry name" value="MAJOR FACILITATOR SUPERFAMILY (MFS) PROFILE DOMAIN-CONTAINING PROTEIN-RELATED"/>
    <property type="match status" value="1"/>
</dbReference>
<dbReference type="PROSITE" id="PS00217">
    <property type="entry name" value="SUGAR_TRANSPORT_2"/>
    <property type="match status" value="1"/>
</dbReference>
<comment type="similarity">
    <text evidence="2">Belongs to the major facilitator superfamily. Sugar transporter (TC 2.A.1.1) family.</text>
</comment>
<feature type="transmembrane region" description="Helical" evidence="8">
    <location>
        <begin position="83"/>
        <end position="106"/>
    </location>
</feature>
<proteinExistence type="inferred from homology"/>
<dbReference type="OrthoDB" id="4142200at2759"/>
<dbReference type="GO" id="GO:0005351">
    <property type="term" value="F:carbohydrate:proton symporter activity"/>
    <property type="evidence" value="ECO:0007669"/>
    <property type="project" value="TreeGrafter"/>
</dbReference>
<evidence type="ECO:0000256" key="5">
    <source>
        <dbReference type="ARBA" id="ARBA00022989"/>
    </source>
</evidence>
<keyword evidence="6 8" id="KW-0472">Membrane</keyword>
<protein>
    <submittedName>
        <fullName evidence="10">LAME_0A07492g1_1</fullName>
    </submittedName>
</protein>
<feature type="transmembrane region" description="Helical" evidence="8">
    <location>
        <begin position="289"/>
        <end position="310"/>
    </location>
</feature>
<keyword evidence="3" id="KW-0813">Transport</keyword>
<dbReference type="InterPro" id="IPR005828">
    <property type="entry name" value="MFS_sugar_transport-like"/>
</dbReference>
<dbReference type="Proteomes" id="UP000191144">
    <property type="component" value="Chromosome A"/>
</dbReference>
<dbReference type="InterPro" id="IPR036259">
    <property type="entry name" value="MFS_trans_sf"/>
</dbReference>
<accession>A0A1G4IQT7</accession>
<feature type="transmembrane region" description="Helical" evidence="8">
    <location>
        <begin position="142"/>
        <end position="163"/>
    </location>
</feature>
<gene>
    <name evidence="10" type="ORF">LAME_0A07492G</name>
</gene>
<dbReference type="GO" id="GO:0016020">
    <property type="term" value="C:membrane"/>
    <property type="evidence" value="ECO:0007669"/>
    <property type="project" value="UniProtKB-SubCell"/>
</dbReference>
<feature type="transmembrane region" description="Helical" evidence="8">
    <location>
        <begin position="361"/>
        <end position="388"/>
    </location>
</feature>
<evidence type="ECO:0000259" key="9">
    <source>
        <dbReference type="PROSITE" id="PS50850"/>
    </source>
</evidence>
<feature type="transmembrane region" description="Helical" evidence="8">
    <location>
        <begin position="12"/>
        <end position="33"/>
    </location>
</feature>
<feature type="domain" description="Major facilitator superfamily (MFS) profile" evidence="9">
    <location>
        <begin position="11"/>
        <end position="453"/>
    </location>
</feature>
<feature type="transmembrane region" description="Helical" evidence="8">
    <location>
        <begin position="400"/>
        <end position="422"/>
    </location>
</feature>
<keyword evidence="4 8" id="KW-0812">Transmembrane</keyword>
<feature type="transmembrane region" description="Helical" evidence="8">
    <location>
        <begin position="253"/>
        <end position="277"/>
    </location>
</feature>
<feature type="transmembrane region" description="Helical" evidence="8">
    <location>
        <begin position="428"/>
        <end position="449"/>
    </location>
</feature>
<evidence type="ECO:0000256" key="6">
    <source>
        <dbReference type="ARBA" id="ARBA00023136"/>
    </source>
</evidence>
<dbReference type="PROSITE" id="PS50850">
    <property type="entry name" value="MFS"/>
    <property type="match status" value="1"/>
</dbReference>
<evidence type="ECO:0000256" key="3">
    <source>
        <dbReference type="ARBA" id="ARBA00022448"/>
    </source>
</evidence>
<dbReference type="PRINTS" id="PR00171">
    <property type="entry name" value="SUGRTRNSPORT"/>
</dbReference>
<evidence type="ECO:0000256" key="8">
    <source>
        <dbReference type="SAM" id="Phobius"/>
    </source>
</evidence>
<dbReference type="InterPro" id="IPR003663">
    <property type="entry name" value="Sugar/inositol_transpt"/>
</dbReference>
<dbReference type="InterPro" id="IPR020846">
    <property type="entry name" value="MFS_dom"/>
</dbReference>
<dbReference type="SUPFAM" id="SSF103473">
    <property type="entry name" value="MFS general substrate transporter"/>
    <property type="match status" value="1"/>
</dbReference>
<name>A0A1G4IQT7_9SACH</name>
<evidence type="ECO:0000256" key="1">
    <source>
        <dbReference type="ARBA" id="ARBA00004141"/>
    </source>
</evidence>
<evidence type="ECO:0000256" key="2">
    <source>
        <dbReference type="ARBA" id="ARBA00010992"/>
    </source>
</evidence>
<feature type="transmembrane region" description="Helical" evidence="8">
    <location>
        <begin position="317"/>
        <end position="341"/>
    </location>
</feature>
<dbReference type="PANTHER" id="PTHR48022">
    <property type="entry name" value="PLASTIDIC GLUCOSE TRANSPORTER 4"/>
    <property type="match status" value="1"/>
</dbReference>
<feature type="transmembrane region" description="Helical" evidence="8">
    <location>
        <begin position="112"/>
        <end position="130"/>
    </location>
</feature>
<feature type="region of interest" description="Disordered" evidence="7">
    <location>
        <begin position="458"/>
        <end position="488"/>
    </location>
</feature>
<evidence type="ECO:0000313" key="11">
    <source>
        <dbReference type="Proteomes" id="UP000191144"/>
    </source>
</evidence>
<organism evidence="10 11">
    <name type="scientific">Lachancea meyersii CBS 8951</name>
    <dbReference type="NCBI Taxonomy" id="1266667"/>
    <lineage>
        <taxon>Eukaryota</taxon>
        <taxon>Fungi</taxon>
        <taxon>Dikarya</taxon>
        <taxon>Ascomycota</taxon>
        <taxon>Saccharomycotina</taxon>
        <taxon>Saccharomycetes</taxon>
        <taxon>Saccharomycetales</taxon>
        <taxon>Saccharomycetaceae</taxon>
        <taxon>Lachancea</taxon>
    </lineage>
</organism>
<evidence type="ECO:0000256" key="4">
    <source>
        <dbReference type="ARBA" id="ARBA00022692"/>
    </source>
</evidence>
<dbReference type="Pfam" id="PF00083">
    <property type="entry name" value="Sugar_tr"/>
    <property type="match status" value="1"/>
</dbReference>
<dbReference type="InterPro" id="IPR050360">
    <property type="entry name" value="MFS_Sugar_Transporters"/>
</dbReference>